<evidence type="ECO:0000256" key="1">
    <source>
        <dbReference type="SAM" id="Phobius"/>
    </source>
</evidence>
<evidence type="ECO:0000313" key="2">
    <source>
        <dbReference type="EMBL" id="JAC27600.1"/>
    </source>
</evidence>
<keyword evidence="1" id="KW-1133">Transmembrane helix</keyword>
<name>A0A023G405_AMBTT</name>
<feature type="transmembrane region" description="Helical" evidence="1">
    <location>
        <begin position="53"/>
        <end position="75"/>
    </location>
</feature>
<protein>
    <submittedName>
        <fullName evidence="2">Uncharacterized protein</fullName>
    </submittedName>
</protein>
<keyword evidence="1" id="KW-0472">Membrane</keyword>
<accession>A0A023G405</accession>
<dbReference type="EMBL" id="GBBM01007818">
    <property type="protein sequence ID" value="JAC27600.1"/>
    <property type="molecule type" value="mRNA"/>
</dbReference>
<reference evidence="2" key="1">
    <citation type="submission" date="2014-03" db="EMBL/GenBank/DDBJ databases">
        <title>The sialotranscriptome of Amblyomma triste, Amblyomma parvum and Amblyomma cajennense ticks, uncovered by 454-based RNA-seq.</title>
        <authorList>
            <person name="Garcia G.R."/>
            <person name="Gardinassi L.G."/>
            <person name="Ribeiro J.M."/>
            <person name="Anatriello E."/>
            <person name="Ferreira B.R."/>
            <person name="Moreira H.N."/>
            <person name="Mafra C."/>
            <person name="Olegario M.M."/>
            <person name="Szabo P.J."/>
            <person name="Miranda-Santos I.K."/>
            <person name="Maruyama S.R."/>
        </authorList>
    </citation>
    <scope>NUCLEOTIDE SEQUENCE</scope>
    <source>
        <strain evidence="2">Mato Grasso do Sul</strain>
        <tissue evidence="2">Salivary glands</tissue>
    </source>
</reference>
<proteinExistence type="evidence at transcript level"/>
<organism evidence="2">
    <name type="scientific">Amblyomma triste</name>
    <name type="common">Neotropical tick</name>
    <dbReference type="NCBI Taxonomy" id="251400"/>
    <lineage>
        <taxon>Eukaryota</taxon>
        <taxon>Metazoa</taxon>
        <taxon>Ecdysozoa</taxon>
        <taxon>Arthropoda</taxon>
        <taxon>Chelicerata</taxon>
        <taxon>Arachnida</taxon>
        <taxon>Acari</taxon>
        <taxon>Parasitiformes</taxon>
        <taxon>Ixodida</taxon>
        <taxon>Ixodoidea</taxon>
        <taxon>Ixodidae</taxon>
        <taxon>Amblyomminae</taxon>
        <taxon>Amblyomma</taxon>
    </lineage>
</organism>
<dbReference type="AlphaFoldDB" id="A0A023G405"/>
<sequence>MWLLAWTMFVMRAADAISLFRTIFANLSQWLTFIFSFVIHAAIIYFTVRVLVAAIGLCPIYIIVFFSSVSGGMGYHCREKQDICCKEKSTKMHLASERV</sequence>
<feature type="transmembrane region" description="Helical" evidence="1">
    <location>
        <begin position="26"/>
        <end position="46"/>
    </location>
</feature>
<keyword evidence="1" id="KW-0812">Transmembrane</keyword>